<dbReference type="InterPro" id="IPR035965">
    <property type="entry name" value="PAS-like_dom_sf"/>
</dbReference>
<evidence type="ECO:0000256" key="5">
    <source>
        <dbReference type="PROSITE-ProRule" id="PRU00169"/>
    </source>
</evidence>
<dbReference type="STRING" id="847.BRW83_0651"/>
<keyword evidence="6" id="KW-1133">Transmembrane helix</keyword>
<feature type="modified residue" description="4-aspartylphosphate" evidence="5">
    <location>
        <position position="663"/>
    </location>
</feature>
<evidence type="ECO:0000256" key="6">
    <source>
        <dbReference type="SAM" id="Phobius"/>
    </source>
</evidence>
<dbReference type="SUPFAM" id="SSF55785">
    <property type="entry name" value="PYP-like sensor domain (PAS domain)"/>
    <property type="match status" value="1"/>
</dbReference>
<dbReference type="Gene3D" id="1.10.287.130">
    <property type="match status" value="1"/>
</dbReference>
<dbReference type="Pfam" id="PF08447">
    <property type="entry name" value="PAS_3"/>
    <property type="match status" value="1"/>
</dbReference>
<dbReference type="HOGENOM" id="CLU_000445_114_21_4"/>
<dbReference type="PROSITE" id="PS50113">
    <property type="entry name" value="PAC"/>
    <property type="match status" value="1"/>
</dbReference>
<dbReference type="CDD" id="cd00130">
    <property type="entry name" value="PAS"/>
    <property type="match status" value="1"/>
</dbReference>
<dbReference type="eggNOG" id="COG2205">
    <property type="taxonomic scope" value="Bacteria"/>
</dbReference>
<dbReference type="EC" id="2.7.13.3" evidence="2"/>
<keyword evidence="3 5" id="KW-0597">Phosphoprotein</keyword>
<dbReference type="Gene3D" id="3.30.565.10">
    <property type="entry name" value="Histidine kinase-like ATPase, C-terminal domain"/>
    <property type="match status" value="1"/>
</dbReference>
<dbReference type="CDD" id="cd16922">
    <property type="entry name" value="HATPase_EvgS-ArcB-TorS-like"/>
    <property type="match status" value="1"/>
</dbReference>
<proteinExistence type="predicted"/>
<dbReference type="InterPro" id="IPR003594">
    <property type="entry name" value="HATPase_dom"/>
</dbReference>
<dbReference type="InterPro" id="IPR004358">
    <property type="entry name" value="Sig_transdc_His_kin-like_C"/>
</dbReference>
<name>C3XB49_OXAFO</name>
<dbReference type="SUPFAM" id="SSF52172">
    <property type="entry name" value="CheY-like"/>
    <property type="match status" value="2"/>
</dbReference>
<evidence type="ECO:0000256" key="3">
    <source>
        <dbReference type="ARBA" id="ARBA00022553"/>
    </source>
</evidence>
<evidence type="ECO:0000256" key="4">
    <source>
        <dbReference type="ARBA" id="ARBA00023012"/>
    </source>
</evidence>
<gene>
    <name evidence="10" type="ORF">OFBG_01453</name>
</gene>
<dbReference type="SUPFAM" id="SSF55874">
    <property type="entry name" value="ATPase domain of HSP90 chaperone/DNA topoisomerase II/histidine kinase"/>
    <property type="match status" value="1"/>
</dbReference>
<feature type="transmembrane region" description="Helical" evidence="6">
    <location>
        <begin position="187"/>
        <end position="210"/>
    </location>
</feature>
<feature type="domain" description="Response regulatory" evidence="8">
    <location>
        <begin position="609"/>
        <end position="729"/>
    </location>
</feature>
<dbReference type="SMART" id="SM00387">
    <property type="entry name" value="HATPase_c"/>
    <property type="match status" value="1"/>
</dbReference>
<dbReference type="Gene3D" id="3.40.50.2300">
    <property type="match status" value="2"/>
</dbReference>
<feature type="domain" description="PAC" evidence="9">
    <location>
        <begin position="299"/>
        <end position="353"/>
    </location>
</feature>
<dbReference type="SMART" id="SM00388">
    <property type="entry name" value="HisKA"/>
    <property type="match status" value="1"/>
</dbReference>
<evidence type="ECO:0000259" key="9">
    <source>
        <dbReference type="PROSITE" id="PS50113"/>
    </source>
</evidence>
<dbReference type="PROSITE" id="PS50110">
    <property type="entry name" value="RESPONSE_REGULATORY"/>
    <property type="match status" value="2"/>
</dbReference>
<dbReference type="InterPro" id="IPR036097">
    <property type="entry name" value="HisK_dim/P_sf"/>
</dbReference>
<evidence type="ECO:0000256" key="1">
    <source>
        <dbReference type="ARBA" id="ARBA00000085"/>
    </source>
</evidence>
<dbReference type="InterPro" id="IPR013655">
    <property type="entry name" value="PAS_fold_3"/>
</dbReference>
<sequence length="877" mass="98779">MARTYQMLKHSRIDGQNFYGTIAVISAIVFAVVYSAVFIFSAFTLNKNLDIHDKYPLEITSNSHEMRKNISHMEVALGRLTSDTSAKNIRLVKQELAKGKNEVEKNLTYLASNFLGPPENVTDIKTALKELYSRQDKVLSMAAGNASLNDYIYGEMAKYYVDVDRKILKIVDFTKIKRREIAEKSAFFVYFSIVVSVSLLLLIVGLALLLQRRAARNFRERQFHDNILRIIAENVENVFILFNSRSGMVEYVSHNAKRILGIDYRDLRQTPQQLSDLCVSEDANPVSEMLGVHSLKEPVTHEVRLKNPISGKVCWMLASLYPVREKADDFGDRYILVISDLTEIRKTQEVLKDALVNAQNANNAKSTFLSRMSHEIRTPMNAIIGMTAIATTALNDRSKIENCLSKIAFSSRHLMMLINDVLDMSKIESGKLTLTYEPFELSDLISNIGSIIYPQAAFKKQEFEINVNVSHECLTGDVLRTNQILINILSNAVKFTPEKGHIRLRIEEMKKRFDSRVWLRFTISDDGCGMSAEFIEKIFTPFEQETRTTRLVEGTGLGMPITGNLVTLMDGAINVQSEVDKGSIFTVDIGFGTSGEKHSRQRLDIEKLKILVVDDDMDTCEHTALILDRMGMSAEWVMSGNDAIAKVVDAHSGRDDYDVVFIDWKMPEMDGIETTRQIRKKLGPDTLIIIISAYDWSDIEKEAREAGADAFISKPMLSSSIYQTLVSVSYKTHSPIHERNIDKVLADKRILVAEDNDLNQEIMTELLKQAGAKVDIAKDGIEVVNKFANSFPETYDLILMDIQMPYCDGYEATKAIRCLDRHDAKSIPVIAMTANVFASDIAASKAAGMNGHLGKPVDMDLLYRTIAGQLEKMEYES</sequence>
<keyword evidence="11" id="KW-1185">Reference proteome</keyword>
<dbReference type="CDD" id="cd17546">
    <property type="entry name" value="REC_hyHK_CKI1_RcsC-like"/>
    <property type="match status" value="2"/>
</dbReference>
<keyword evidence="4" id="KW-0902">Two-component regulatory system</keyword>
<dbReference type="eggNOG" id="COG0784">
    <property type="taxonomic scope" value="Bacteria"/>
</dbReference>
<dbReference type="Pfam" id="PF02518">
    <property type="entry name" value="HATPase_c"/>
    <property type="match status" value="1"/>
</dbReference>
<dbReference type="InterPro" id="IPR011006">
    <property type="entry name" value="CheY-like_superfamily"/>
</dbReference>
<dbReference type="EMBL" id="GG658170">
    <property type="protein sequence ID" value="EEO30425.1"/>
    <property type="molecule type" value="Genomic_DNA"/>
</dbReference>
<dbReference type="Pfam" id="PF00072">
    <property type="entry name" value="Response_reg"/>
    <property type="match status" value="2"/>
</dbReference>
<dbReference type="PANTHER" id="PTHR45339">
    <property type="entry name" value="HYBRID SIGNAL TRANSDUCTION HISTIDINE KINASE J"/>
    <property type="match status" value="1"/>
</dbReference>
<feature type="domain" description="Histidine kinase" evidence="7">
    <location>
        <begin position="371"/>
        <end position="593"/>
    </location>
</feature>
<feature type="modified residue" description="4-aspartylphosphate" evidence="5">
    <location>
        <position position="801"/>
    </location>
</feature>
<organism evidence="10 11">
    <name type="scientific">Oxalobacter formigenes OXCC13</name>
    <dbReference type="NCBI Taxonomy" id="556269"/>
    <lineage>
        <taxon>Bacteria</taxon>
        <taxon>Pseudomonadati</taxon>
        <taxon>Pseudomonadota</taxon>
        <taxon>Betaproteobacteria</taxon>
        <taxon>Burkholderiales</taxon>
        <taxon>Oxalobacteraceae</taxon>
        <taxon>Oxalobacter</taxon>
    </lineage>
</organism>
<keyword evidence="6" id="KW-0812">Transmembrane</keyword>
<comment type="catalytic activity">
    <reaction evidence="1">
        <text>ATP + protein L-histidine = ADP + protein N-phospho-L-histidine.</text>
        <dbReference type="EC" id="2.7.13.3"/>
    </reaction>
</comment>
<evidence type="ECO:0000256" key="2">
    <source>
        <dbReference type="ARBA" id="ARBA00012438"/>
    </source>
</evidence>
<dbReference type="InterPro" id="IPR000700">
    <property type="entry name" value="PAS-assoc_C"/>
</dbReference>
<feature type="transmembrane region" description="Helical" evidence="6">
    <location>
        <begin position="20"/>
        <end position="45"/>
    </location>
</feature>
<evidence type="ECO:0000259" key="7">
    <source>
        <dbReference type="PROSITE" id="PS50109"/>
    </source>
</evidence>
<dbReference type="AlphaFoldDB" id="C3XB49"/>
<evidence type="ECO:0000259" key="8">
    <source>
        <dbReference type="PROSITE" id="PS50110"/>
    </source>
</evidence>
<protein>
    <recommendedName>
        <fullName evidence="2">histidine kinase</fullName>
        <ecNumber evidence="2">2.7.13.3</ecNumber>
    </recommendedName>
</protein>
<dbReference type="SUPFAM" id="SSF47384">
    <property type="entry name" value="Homodimeric domain of signal transducing histidine kinase"/>
    <property type="match status" value="1"/>
</dbReference>
<dbReference type="GO" id="GO:0000155">
    <property type="term" value="F:phosphorelay sensor kinase activity"/>
    <property type="evidence" value="ECO:0007669"/>
    <property type="project" value="InterPro"/>
</dbReference>
<dbReference type="PANTHER" id="PTHR45339:SF1">
    <property type="entry name" value="HYBRID SIGNAL TRANSDUCTION HISTIDINE KINASE J"/>
    <property type="match status" value="1"/>
</dbReference>
<dbReference type="Pfam" id="PF00512">
    <property type="entry name" value="HisKA"/>
    <property type="match status" value="1"/>
</dbReference>
<evidence type="ECO:0000313" key="10">
    <source>
        <dbReference type="EMBL" id="EEO30425.1"/>
    </source>
</evidence>
<dbReference type="PRINTS" id="PR00344">
    <property type="entry name" value="BCTRLSENSOR"/>
</dbReference>
<dbReference type="InterPro" id="IPR036890">
    <property type="entry name" value="HATPase_C_sf"/>
</dbReference>
<dbReference type="PROSITE" id="PS50109">
    <property type="entry name" value="HIS_KIN"/>
    <property type="match status" value="1"/>
</dbReference>
<dbReference type="InterPro" id="IPR001789">
    <property type="entry name" value="Sig_transdc_resp-reg_receiver"/>
</dbReference>
<dbReference type="InterPro" id="IPR005467">
    <property type="entry name" value="His_kinase_dom"/>
</dbReference>
<dbReference type="InterPro" id="IPR003661">
    <property type="entry name" value="HisK_dim/P_dom"/>
</dbReference>
<dbReference type="SMART" id="SM00448">
    <property type="entry name" value="REC"/>
    <property type="match status" value="2"/>
</dbReference>
<dbReference type="InterPro" id="IPR000014">
    <property type="entry name" value="PAS"/>
</dbReference>
<dbReference type="Gene3D" id="3.30.450.20">
    <property type="entry name" value="PAS domain"/>
    <property type="match status" value="1"/>
</dbReference>
<keyword evidence="6" id="KW-0472">Membrane</keyword>
<accession>C3XB49</accession>
<feature type="domain" description="Response regulatory" evidence="8">
    <location>
        <begin position="749"/>
        <end position="870"/>
    </location>
</feature>
<reference evidence="10 11" key="1">
    <citation type="submission" date="2009-02" db="EMBL/GenBank/DDBJ databases">
        <title>The Genome Sequence of Oxalobacter formigenes OXCC13.</title>
        <authorList>
            <consortium name="The Broad Institute Genome Sequencing Platform"/>
            <person name="Ward D."/>
            <person name="Young S.K."/>
            <person name="Kodira C.D."/>
            <person name="Zeng Q."/>
            <person name="Koehrsen M."/>
            <person name="Alvarado L."/>
            <person name="Berlin A."/>
            <person name="Borenstein D."/>
            <person name="Chen Z."/>
            <person name="Engels R."/>
            <person name="Freedman E."/>
            <person name="Gellesch M."/>
            <person name="Goldberg J."/>
            <person name="Griggs A."/>
            <person name="Gujja S."/>
            <person name="Heiman D."/>
            <person name="Hepburn T."/>
            <person name="Howarth C."/>
            <person name="Jen D."/>
            <person name="Larson L."/>
            <person name="Lewis B."/>
            <person name="Mehta T."/>
            <person name="Park D."/>
            <person name="Pearson M."/>
            <person name="Roberts A."/>
            <person name="Saif S."/>
            <person name="Shea T."/>
            <person name="Shenoy N."/>
            <person name="Sisk P."/>
            <person name="Stolte C."/>
            <person name="Sykes S."/>
            <person name="Walk T."/>
            <person name="White J."/>
            <person name="Yandava C."/>
            <person name="Allison M.J."/>
            <person name="Lander E."/>
            <person name="Nusbaum C."/>
            <person name="Galagan J."/>
            <person name="Birren B."/>
        </authorList>
    </citation>
    <scope>NUCLEOTIDE SEQUENCE [LARGE SCALE GENOMIC DNA]</scope>
    <source>
        <strain evidence="10 11">OXCC13</strain>
    </source>
</reference>
<evidence type="ECO:0000313" key="11">
    <source>
        <dbReference type="Proteomes" id="UP000005089"/>
    </source>
</evidence>
<dbReference type="Proteomes" id="UP000005089">
    <property type="component" value="Unassembled WGS sequence"/>
</dbReference>
<dbReference type="CDD" id="cd00082">
    <property type="entry name" value="HisKA"/>
    <property type="match status" value="1"/>
</dbReference>